<dbReference type="PANTHER" id="PTHR11003:SF312">
    <property type="entry name" value="POTASSIUM CHANNEL DOMAIN-CONTAINING PROTEIN"/>
    <property type="match status" value="1"/>
</dbReference>
<dbReference type="Pfam" id="PF07885">
    <property type="entry name" value="Ion_trans_2"/>
    <property type="match status" value="2"/>
</dbReference>
<keyword evidence="4 10" id="KW-1133">Transmembrane helix</keyword>
<feature type="transmembrane region" description="Helical" evidence="10">
    <location>
        <begin position="377"/>
        <end position="396"/>
    </location>
</feature>
<keyword evidence="5 8" id="KW-0406">Ion transport</keyword>
<dbReference type="GO" id="GO:0005886">
    <property type="term" value="C:plasma membrane"/>
    <property type="evidence" value="ECO:0007669"/>
    <property type="project" value="TreeGrafter"/>
</dbReference>
<feature type="compositionally biased region" description="Basic and acidic residues" evidence="9">
    <location>
        <begin position="752"/>
        <end position="771"/>
    </location>
</feature>
<protein>
    <recommendedName>
        <fullName evidence="11">Potassium channel domain-containing protein</fullName>
    </recommendedName>
</protein>
<reference evidence="13" key="3">
    <citation type="submission" date="2024-02" db="UniProtKB">
        <authorList>
            <consortium name="WormBaseParasite"/>
        </authorList>
    </citation>
    <scope>IDENTIFICATION</scope>
    <source>
        <strain evidence="13">pt0022</strain>
    </source>
</reference>
<dbReference type="AlphaFoldDB" id="A0AAF5PIL6"/>
<sequence length="796" mass="90945">MSILLTSNCNLASSSFACINPNVDSRSAVTSSRSEAILRSYSVSSRQSCDDRKQSGKQQNSNMPSMSVIRETSISSSNKIINNANKTITPISNIWLKRIKQWYKFLHLHYLFSLAFMMFYMFLGALLFLWLEGASDQTRKLNEYKFYIHQRELFLEQLDEIYSTKASQQRKHLLLKEAIDYLHQQIGVSFNNRSEWSLITALYYSGTVLTTIGYGDIACNTLIGRFMTIIYAIIGIPLMLITLRDLGNFLYKAIISAIRLMHFTSNLCRIFGRINYKTSIQQNNNNDLVRLESGISIGNDNNDDDNDDNFSTGLKFQSGGEFIDESIKEDGAKNVDDMELNDMARPRIPVLLAIGITFSWIFLCAGLFKIWERDWTYAESCYFMFISLSTIGLGDLSVRRRDLMIMCFIFVIIGLAMVSMCINVIQRALEDFYIKVFLKLFLEYQSKLNQGSDTVGASVGMMQMWGNNKKAKYLMSFLSKNRRASVLTKVQKDAEARGIEIPPIFSDIDEESGMPKMFSKDLNETTLTATVEEVIQQQVEAKQFVPIQSSTELSLPKTVFYDTGVQTSLLSFNDKGEQTLMVTLLDTAIVTDPLINEMVEEAVQCLSPTLIHSIIQTEIIELRDSECITIMPEYMIRDVQTDEVRLIEQDIQTHLYDILEAITQTDNDEYIQKPFVEMMESEMQTDPIILKQGKSRSGVSRIKEELLQETLSQRRSSASHSLSGYMDVSEDEEVTDEDEDANNLDWNPIDGMHAERQRPVRDLKQFFETSKKRGSVRRRSQLRLSASPSPSTPYKF</sequence>
<evidence type="ECO:0000256" key="3">
    <source>
        <dbReference type="ARBA" id="ARBA00022692"/>
    </source>
</evidence>
<dbReference type="InterPro" id="IPR013099">
    <property type="entry name" value="K_chnl_dom"/>
</dbReference>
<evidence type="ECO:0000313" key="12">
    <source>
        <dbReference type="Proteomes" id="UP000093561"/>
    </source>
</evidence>
<evidence type="ECO:0000256" key="8">
    <source>
        <dbReference type="RuleBase" id="RU003857"/>
    </source>
</evidence>
<feature type="transmembrane region" description="Helical" evidence="10">
    <location>
        <begin position="403"/>
        <end position="425"/>
    </location>
</feature>
<feature type="transmembrane region" description="Helical" evidence="10">
    <location>
        <begin position="222"/>
        <end position="243"/>
    </location>
</feature>
<evidence type="ECO:0000256" key="4">
    <source>
        <dbReference type="ARBA" id="ARBA00022989"/>
    </source>
</evidence>
<feature type="compositionally biased region" description="Low complexity" evidence="9">
    <location>
        <begin position="711"/>
        <end position="723"/>
    </location>
</feature>
<evidence type="ECO:0000256" key="1">
    <source>
        <dbReference type="ARBA" id="ARBA00004141"/>
    </source>
</evidence>
<comment type="similarity">
    <text evidence="8">Belongs to the two pore domain potassium channel (TC 1.A.1.8) family.</text>
</comment>
<evidence type="ECO:0000256" key="10">
    <source>
        <dbReference type="SAM" id="Phobius"/>
    </source>
</evidence>
<evidence type="ECO:0000256" key="7">
    <source>
        <dbReference type="ARBA" id="ARBA00023303"/>
    </source>
</evidence>
<comment type="subcellular location">
    <subcellularLocation>
        <location evidence="1">Membrane</location>
        <topology evidence="1">Multi-pass membrane protein</topology>
    </subcellularLocation>
</comment>
<proteinExistence type="inferred from homology"/>
<evidence type="ECO:0000313" key="13">
    <source>
        <dbReference type="WBParaSite" id="mrna-Wban_01210"/>
    </source>
</evidence>
<keyword evidence="7 8" id="KW-0407">Ion channel</keyword>
<evidence type="ECO:0000256" key="5">
    <source>
        <dbReference type="ARBA" id="ARBA00023065"/>
    </source>
</evidence>
<keyword evidence="2 8" id="KW-0813">Transport</keyword>
<dbReference type="PRINTS" id="PR01333">
    <property type="entry name" value="2POREKCHANEL"/>
</dbReference>
<dbReference type="WBParaSite" id="mrna-Wban_01210">
    <property type="protein sequence ID" value="mrna-Wban_01210"/>
    <property type="gene ID" value="Wban_01210"/>
</dbReference>
<dbReference type="GO" id="GO:0022841">
    <property type="term" value="F:potassium ion leak channel activity"/>
    <property type="evidence" value="ECO:0007669"/>
    <property type="project" value="TreeGrafter"/>
</dbReference>
<dbReference type="Proteomes" id="UP000093561">
    <property type="component" value="Unassembled WGS sequence"/>
</dbReference>
<name>A0AAF5PIL6_WUCBA</name>
<dbReference type="InterPro" id="IPR003280">
    <property type="entry name" value="2pore_dom_K_chnl"/>
</dbReference>
<keyword evidence="6 10" id="KW-0472">Membrane</keyword>
<dbReference type="PANTHER" id="PTHR11003">
    <property type="entry name" value="POTASSIUM CHANNEL, SUBFAMILY K"/>
    <property type="match status" value="1"/>
</dbReference>
<feature type="domain" description="Potassium channel" evidence="11">
    <location>
        <begin position="356"/>
        <end position="430"/>
    </location>
</feature>
<organism evidence="12 13">
    <name type="scientific">Wuchereria bancrofti</name>
    <dbReference type="NCBI Taxonomy" id="6293"/>
    <lineage>
        <taxon>Eukaryota</taxon>
        <taxon>Metazoa</taxon>
        <taxon>Ecdysozoa</taxon>
        <taxon>Nematoda</taxon>
        <taxon>Chromadorea</taxon>
        <taxon>Rhabditida</taxon>
        <taxon>Spirurina</taxon>
        <taxon>Spiruromorpha</taxon>
        <taxon>Filarioidea</taxon>
        <taxon>Onchocercidae</taxon>
        <taxon>Wuchereria</taxon>
    </lineage>
</organism>
<dbReference type="SUPFAM" id="SSF81324">
    <property type="entry name" value="Voltage-gated potassium channels"/>
    <property type="match status" value="2"/>
</dbReference>
<feature type="region of interest" description="Disordered" evidence="9">
    <location>
        <begin position="41"/>
        <end position="64"/>
    </location>
</feature>
<feature type="transmembrane region" description="Helical" evidence="10">
    <location>
        <begin position="348"/>
        <end position="371"/>
    </location>
</feature>
<keyword evidence="3 8" id="KW-0812">Transmembrane</keyword>
<feature type="transmembrane region" description="Helical" evidence="10">
    <location>
        <begin position="108"/>
        <end position="131"/>
    </location>
</feature>
<dbReference type="GO" id="GO:0015271">
    <property type="term" value="F:outward rectifier potassium channel activity"/>
    <property type="evidence" value="ECO:0007669"/>
    <property type="project" value="TreeGrafter"/>
</dbReference>
<dbReference type="GO" id="GO:0030322">
    <property type="term" value="P:stabilization of membrane potential"/>
    <property type="evidence" value="ECO:0007669"/>
    <property type="project" value="TreeGrafter"/>
</dbReference>
<feature type="compositionally biased region" description="Basic residues" evidence="9">
    <location>
        <begin position="772"/>
        <end position="781"/>
    </location>
</feature>
<feature type="region of interest" description="Disordered" evidence="9">
    <location>
        <begin position="710"/>
        <end position="796"/>
    </location>
</feature>
<evidence type="ECO:0000256" key="6">
    <source>
        <dbReference type="ARBA" id="ARBA00023136"/>
    </source>
</evidence>
<accession>A0AAF5PIL6</accession>
<evidence type="ECO:0000256" key="2">
    <source>
        <dbReference type="ARBA" id="ARBA00022448"/>
    </source>
</evidence>
<dbReference type="Gene3D" id="1.10.287.70">
    <property type="match status" value="1"/>
</dbReference>
<reference evidence="12" key="2">
    <citation type="journal article" date="2016" name="Mol. Ecol.">
        <title>Population genomics of the filarial nematode parasite Wuchereria bancrofti from mosquitoes.</title>
        <authorList>
            <person name="Small S.T."/>
            <person name="Reimer L.J."/>
            <person name="Tisch D.J."/>
            <person name="King C.L."/>
            <person name="Christensen B.M."/>
            <person name="Siba P.M."/>
            <person name="Kazura J.W."/>
            <person name="Serre D."/>
            <person name="Zimmerman P.A."/>
        </authorList>
    </citation>
    <scope>NUCLEOTIDE SEQUENCE</scope>
    <source>
        <strain evidence="12">pt0022</strain>
    </source>
</reference>
<feature type="domain" description="Potassium channel" evidence="11">
    <location>
        <begin position="191"/>
        <end position="251"/>
    </location>
</feature>
<evidence type="ECO:0000256" key="9">
    <source>
        <dbReference type="SAM" id="MobiDB-lite"/>
    </source>
</evidence>
<evidence type="ECO:0000259" key="11">
    <source>
        <dbReference type="Pfam" id="PF07885"/>
    </source>
</evidence>
<reference evidence="12" key="1">
    <citation type="submission" date="2015-03" db="EMBL/GenBank/DDBJ databases">
        <title>Wuchereria bancrofti Genome Sequencing Papua New Guinea Strain.</title>
        <authorList>
            <person name="Small S.T."/>
            <person name="Serre D."/>
            <person name="Zimmerman P.A."/>
        </authorList>
    </citation>
    <scope>NUCLEOTIDE SEQUENCE [LARGE SCALE GENOMIC DNA]</scope>
    <source>
        <strain evidence="12">pt0022</strain>
    </source>
</reference>
<feature type="compositionally biased region" description="Acidic residues" evidence="9">
    <location>
        <begin position="728"/>
        <end position="742"/>
    </location>
</feature>